<dbReference type="SMART" id="SM00986">
    <property type="entry name" value="UDG"/>
    <property type="match status" value="1"/>
</dbReference>
<evidence type="ECO:0000256" key="9">
    <source>
        <dbReference type="ARBA" id="ARBA00023004"/>
    </source>
</evidence>
<evidence type="ECO:0000256" key="10">
    <source>
        <dbReference type="ARBA" id="ARBA00023014"/>
    </source>
</evidence>
<evidence type="ECO:0000256" key="6">
    <source>
        <dbReference type="ARBA" id="ARBA00022723"/>
    </source>
</evidence>
<dbReference type="Pfam" id="PF03167">
    <property type="entry name" value="UDG"/>
    <property type="match status" value="1"/>
</dbReference>
<gene>
    <name evidence="13" type="ORF">AU255_19165</name>
</gene>
<keyword evidence="10" id="KW-0411">Iron-sulfur</keyword>
<dbReference type="EMBL" id="LPUF01000006">
    <property type="protein sequence ID" value="OQK15102.1"/>
    <property type="molecule type" value="Genomic_DNA"/>
</dbReference>
<keyword evidence="9" id="KW-0408">Iron</keyword>
<dbReference type="SUPFAM" id="SSF52141">
    <property type="entry name" value="Uracil-DNA glycosylase-like"/>
    <property type="match status" value="1"/>
</dbReference>
<keyword evidence="11" id="KW-0234">DNA repair</keyword>
<evidence type="ECO:0000256" key="5">
    <source>
        <dbReference type="ARBA" id="ARBA00022485"/>
    </source>
</evidence>
<dbReference type="InterPro" id="IPR036895">
    <property type="entry name" value="Uracil-DNA_glycosylase-like_sf"/>
</dbReference>
<dbReference type="AlphaFoldDB" id="A0A1V8M0S0"/>
<dbReference type="OrthoDB" id="5290748at2"/>
<evidence type="ECO:0000256" key="4">
    <source>
        <dbReference type="ARBA" id="ARBA00019403"/>
    </source>
</evidence>
<evidence type="ECO:0000256" key="8">
    <source>
        <dbReference type="ARBA" id="ARBA00022801"/>
    </source>
</evidence>
<proteinExistence type="inferred from homology"/>
<evidence type="ECO:0000256" key="11">
    <source>
        <dbReference type="ARBA" id="ARBA00023204"/>
    </source>
</evidence>
<dbReference type="GO" id="GO:0004844">
    <property type="term" value="F:uracil DNA N-glycosylase activity"/>
    <property type="evidence" value="ECO:0007669"/>
    <property type="project" value="UniProtKB-EC"/>
</dbReference>
<dbReference type="NCBIfam" id="TIGR00758">
    <property type="entry name" value="UDG_fam4"/>
    <property type="match status" value="1"/>
</dbReference>
<dbReference type="RefSeq" id="WP_080524529.1">
    <property type="nucleotide sequence ID" value="NZ_LPUF01000006.1"/>
</dbReference>
<dbReference type="InterPro" id="IPR051536">
    <property type="entry name" value="UDG_Type-4/5"/>
</dbReference>
<keyword evidence="14" id="KW-1185">Reference proteome</keyword>
<organism evidence="13 14">
    <name type="scientific">Methyloprofundus sedimenti</name>
    <dbReference type="NCBI Taxonomy" id="1420851"/>
    <lineage>
        <taxon>Bacteria</taxon>
        <taxon>Pseudomonadati</taxon>
        <taxon>Pseudomonadota</taxon>
        <taxon>Gammaproteobacteria</taxon>
        <taxon>Methylococcales</taxon>
        <taxon>Methylococcaceae</taxon>
        <taxon>Methyloprofundus</taxon>
    </lineage>
</organism>
<comment type="catalytic activity">
    <reaction evidence="1">
        <text>Hydrolyzes single-stranded DNA or mismatched double-stranded DNA and polynucleotides, releasing free uracil.</text>
        <dbReference type="EC" id="3.2.2.27"/>
    </reaction>
</comment>
<dbReference type="InterPro" id="IPR005122">
    <property type="entry name" value="Uracil-DNA_glycosylase-like"/>
</dbReference>
<comment type="similarity">
    <text evidence="2">Belongs to the uracil-DNA glycosylase (UDG) superfamily. Type 4 (UDGa) family.</text>
</comment>
<evidence type="ECO:0000313" key="14">
    <source>
        <dbReference type="Proteomes" id="UP000191980"/>
    </source>
</evidence>
<dbReference type="CDD" id="cd10030">
    <property type="entry name" value="UDG-F4_TTUDGA_SPO1dp_like"/>
    <property type="match status" value="1"/>
</dbReference>
<dbReference type="InterPro" id="IPR005273">
    <property type="entry name" value="Ura-DNA_glyco_family4"/>
</dbReference>
<evidence type="ECO:0000313" key="13">
    <source>
        <dbReference type="EMBL" id="OQK15102.1"/>
    </source>
</evidence>
<dbReference type="GO" id="GO:0051539">
    <property type="term" value="F:4 iron, 4 sulfur cluster binding"/>
    <property type="evidence" value="ECO:0007669"/>
    <property type="project" value="UniProtKB-KW"/>
</dbReference>
<dbReference type="GO" id="GO:0046872">
    <property type="term" value="F:metal ion binding"/>
    <property type="evidence" value="ECO:0007669"/>
    <property type="project" value="UniProtKB-KW"/>
</dbReference>
<dbReference type="SMART" id="SM00987">
    <property type="entry name" value="UreE_C"/>
    <property type="match status" value="1"/>
</dbReference>
<feature type="domain" description="Uracil-DNA glycosylase-like" evidence="12">
    <location>
        <begin position="65"/>
        <end position="211"/>
    </location>
</feature>
<evidence type="ECO:0000256" key="3">
    <source>
        <dbReference type="ARBA" id="ARBA00012030"/>
    </source>
</evidence>
<dbReference type="Gene3D" id="3.40.470.10">
    <property type="entry name" value="Uracil-DNA glycosylase-like domain"/>
    <property type="match status" value="1"/>
</dbReference>
<evidence type="ECO:0000256" key="7">
    <source>
        <dbReference type="ARBA" id="ARBA00022763"/>
    </source>
</evidence>
<keyword evidence="6" id="KW-0479">Metal-binding</keyword>
<dbReference type="STRING" id="1420851.AU255_19165"/>
<sequence>MDNTTRLQYLSAMGIDVWVPRIIAENTEIEAMASDAAKDSWSSLHTEMRACQQCDLCQTRQQVVIGAGNQHADYMWITEAPGLEEEQQGLPFADDSAELLTEMLRAMQLSREQVYITHIVKCRPPEDRDPKAQELVACDAFLQRQIALIQPKVLIAVGRIAAHKLLQSKAPLADLRGIEHQFSGVPLITMYHPAYLLRSLTEKSKAWQDMQMALTLLNKYKK</sequence>
<dbReference type="GO" id="GO:0006281">
    <property type="term" value="P:DNA repair"/>
    <property type="evidence" value="ECO:0007669"/>
    <property type="project" value="UniProtKB-KW"/>
</dbReference>
<reference evidence="13 14" key="1">
    <citation type="submission" date="2015-12" db="EMBL/GenBank/DDBJ databases">
        <authorList>
            <person name="Shamseldin A."/>
            <person name="Moawad H."/>
            <person name="Abd El-Rahim W.M."/>
            <person name="Sadowsky M.J."/>
        </authorList>
    </citation>
    <scope>NUCLEOTIDE SEQUENCE [LARGE SCALE GENOMIC DNA]</scope>
    <source>
        <strain evidence="13 14">WF1</strain>
    </source>
</reference>
<evidence type="ECO:0000256" key="2">
    <source>
        <dbReference type="ARBA" id="ARBA00006521"/>
    </source>
</evidence>
<evidence type="ECO:0000259" key="12">
    <source>
        <dbReference type="SMART" id="SM00986"/>
    </source>
</evidence>
<dbReference type="PANTHER" id="PTHR33693:SF1">
    <property type="entry name" value="TYPE-4 URACIL-DNA GLYCOSYLASE"/>
    <property type="match status" value="1"/>
</dbReference>
<keyword evidence="7" id="KW-0227">DNA damage</keyword>
<dbReference type="Proteomes" id="UP000191980">
    <property type="component" value="Unassembled WGS sequence"/>
</dbReference>
<protein>
    <recommendedName>
        <fullName evidence="4">Type-4 uracil-DNA glycosylase</fullName>
        <ecNumber evidence="3">3.2.2.27</ecNumber>
    </recommendedName>
</protein>
<name>A0A1V8M0S0_9GAMM</name>
<keyword evidence="8" id="KW-0378">Hydrolase</keyword>
<evidence type="ECO:0000256" key="1">
    <source>
        <dbReference type="ARBA" id="ARBA00001400"/>
    </source>
</evidence>
<comment type="caution">
    <text evidence="13">The sequence shown here is derived from an EMBL/GenBank/DDBJ whole genome shotgun (WGS) entry which is preliminary data.</text>
</comment>
<dbReference type="EC" id="3.2.2.27" evidence="3"/>
<accession>A0A1V8M0S0</accession>
<dbReference type="PANTHER" id="PTHR33693">
    <property type="entry name" value="TYPE-5 URACIL-DNA GLYCOSYLASE"/>
    <property type="match status" value="1"/>
</dbReference>
<keyword evidence="5" id="KW-0004">4Fe-4S</keyword>